<dbReference type="PANTHER" id="PTHR43333:SF1">
    <property type="entry name" value="D-ISOMER SPECIFIC 2-HYDROXYACID DEHYDROGENASE NAD-BINDING DOMAIN-CONTAINING PROTEIN"/>
    <property type="match status" value="1"/>
</dbReference>
<gene>
    <name evidence="4" type="primary">tkrA_6</name>
    <name evidence="4" type="ORF">SDC9_191554</name>
</gene>
<evidence type="ECO:0000259" key="3">
    <source>
        <dbReference type="Pfam" id="PF02826"/>
    </source>
</evidence>
<dbReference type="InterPro" id="IPR036291">
    <property type="entry name" value="NAD(P)-bd_dom_sf"/>
</dbReference>
<dbReference type="Pfam" id="PF02826">
    <property type="entry name" value="2-Hacid_dh_C"/>
    <property type="match status" value="1"/>
</dbReference>
<dbReference type="EMBL" id="VSSQ01102773">
    <property type="protein sequence ID" value="MPN43993.1"/>
    <property type="molecule type" value="Genomic_DNA"/>
</dbReference>
<dbReference type="InterPro" id="IPR006140">
    <property type="entry name" value="D-isomer_DH_NAD-bd"/>
</dbReference>
<dbReference type="PANTHER" id="PTHR43333">
    <property type="entry name" value="2-HACID_DH_C DOMAIN-CONTAINING PROTEIN"/>
    <property type="match status" value="1"/>
</dbReference>
<comment type="caution">
    <text evidence="4">The sequence shown here is derived from an EMBL/GenBank/DDBJ whole genome shotgun (WGS) entry which is preliminary data.</text>
</comment>
<dbReference type="Gene3D" id="3.40.50.720">
    <property type="entry name" value="NAD(P)-binding Rossmann-like Domain"/>
    <property type="match status" value="2"/>
</dbReference>
<accession>A0A645I997</accession>
<dbReference type="SUPFAM" id="SSF51735">
    <property type="entry name" value="NAD(P)-binding Rossmann-fold domains"/>
    <property type="match status" value="1"/>
</dbReference>
<organism evidence="4">
    <name type="scientific">bioreactor metagenome</name>
    <dbReference type="NCBI Taxonomy" id="1076179"/>
    <lineage>
        <taxon>unclassified sequences</taxon>
        <taxon>metagenomes</taxon>
        <taxon>ecological metagenomes</taxon>
    </lineage>
</organism>
<evidence type="ECO:0000256" key="1">
    <source>
        <dbReference type="ARBA" id="ARBA00023002"/>
    </source>
</evidence>
<dbReference type="GO" id="GO:0030267">
    <property type="term" value="F:glyoxylate reductase (NADPH) activity"/>
    <property type="evidence" value="ECO:0007669"/>
    <property type="project" value="UniProtKB-EC"/>
</dbReference>
<sequence length="105" mass="11608">MKKDAVFINVGRGSAVDTTALYDALSTNPDMSAALDVFEQEPLPADSLLWNLENVQITPHVSGGRNLAITRQKLFELAKHNLSAYLNQQPLTNVVDYQTGYRTSK</sequence>
<protein>
    <submittedName>
        <fullName evidence="4">Glyoxylate/hydroxypyruvate reductase B</fullName>
        <ecNumber evidence="4">1.1.1.79</ecNumber>
    </submittedName>
</protein>
<keyword evidence="4" id="KW-0670">Pyruvate</keyword>
<keyword evidence="1 4" id="KW-0560">Oxidoreductase</keyword>
<dbReference type="EC" id="1.1.1.79" evidence="4"/>
<proteinExistence type="predicted"/>
<evidence type="ECO:0000256" key="2">
    <source>
        <dbReference type="ARBA" id="ARBA00023027"/>
    </source>
</evidence>
<feature type="domain" description="D-isomer specific 2-hydroxyacid dehydrogenase NAD-binding" evidence="3">
    <location>
        <begin position="1"/>
        <end position="62"/>
    </location>
</feature>
<evidence type="ECO:0000313" key="4">
    <source>
        <dbReference type="EMBL" id="MPN43993.1"/>
    </source>
</evidence>
<dbReference type="AlphaFoldDB" id="A0A645I997"/>
<name>A0A645I997_9ZZZZ</name>
<keyword evidence="2" id="KW-0520">NAD</keyword>
<reference evidence="4" key="1">
    <citation type="submission" date="2019-08" db="EMBL/GenBank/DDBJ databases">
        <authorList>
            <person name="Kucharzyk K."/>
            <person name="Murdoch R.W."/>
            <person name="Higgins S."/>
            <person name="Loffler F."/>
        </authorList>
    </citation>
    <scope>NUCLEOTIDE SEQUENCE</scope>
</reference>
<dbReference type="GO" id="GO:0051287">
    <property type="term" value="F:NAD binding"/>
    <property type="evidence" value="ECO:0007669"/>
    <property type="project" value="InterPro"/>
</dbReference>